<feature type="disulfide bond" evidence="2">
    <location>
        <begin position="246"/>
        <end position="261"/>
    </location>
</feature>
<feature type="chain" id="PRO_5043339156" description="MAM domain-containing protein" evidence="4">
    <location>
        <begin position="22"/>
        <end position="1227"/>
    </location>
</feature>
<evidence type="ECO:0000313" key="6">
    <source>
        <dbReference type="EMBL" id="KAJ1145650.1"/>
    </source>
</evidence>
<dbReference type="InterPro" id="IPR002172">
    <property type="entry name" value="LDrepeatLR_classA_rpt"/>
</dbReference>
<protein>
    <recommendedName>
        <fullName evidence="5">MAM domain-containing protein</fullName>
    </recommendedName>
</protein>
<gene>
    <name evidence="6" type="ORF">NDU88_011936</name>
</gene>
<evidence type="ECO:0000256" key="1">
    <source>
        <dbReference type="ARBA" id="ARBA00023157"/>
    </source>
</evidence>
<dbReference type="PROSITE" id="PS50060">
    <property type="entry name" value="MAM_2"/>
    <property type="match status" value="6"/>
</dbReference>
<dbReference type="PROSITE" id="PS50068">
    <property type="entry name" value="LDLRA_2"/>
    <property type="match status" value="2"/>
</dbReference>
<dbReference type="PANTHER" id="PTHR23282:SF129">
    <property type="entry name" value="APICAL ENDOSOMAL GLYCOPROTEIN"/>
    <property type="match status" value="1"/>
</dbReference>
<keyword evidence="1 2" id="KW-1015">Disulfide bond</keyword>
<dbReference type="PROSITE" id="PS00740">
    <property type="entry name" value="MAM_1"/>
    <property type="match status" value="1"/>
</dbReference>
<dbReference type="EMBL" id="JANPWB010000010">
    <property type="protein sequence ID" value="KAJ1145650.1"/>
    <property type="molecule type" value="Genomic_DNA"/>
</dbReference>
<accession>A0AAV7R088</accession>
<dbReference type="PANTHER" id="PTHR23282">
    <property type="entry name" value="APICAL ENDOSOMAL GLYCOPROTEIN PRECURSOR"/>
    <property type="match status" value="1"/>
</dbReference>
<feature type="disulfide bond" evidence="2">
    <location>
        <begin position="234"/>
        <end position="252"/>
    </location>
</feature>
<dbReference type="Proteomes" id="UP001066276">
    <property type="component" value="Chromosome 6"/>
</dbReference>
<organism evidence="6 7">
    <name type="scientific">Pleurodeles waltl</name>
    <name type="common">Iberian ribbed newt</name>
    <dbReference type="NCBI Taxonomy" id="8319"/>
    <lineage>
        <taxon>Eukaryota</taxon>
        <taxon>Metazoa</taxon>
        <taxon>Chordata</taxon>
        <taxon>Craniata</taxon>
        <taxon>Vertebrata</taxon>
        <taxon>Euteleostomi</taxon>
        <taxon>Amphibia</taxon>
        <taxon>Batrachia</taxon>
        <taxon>Caudata</taxon>
        <taxon>Salamandroidea</taxon>
        <taxon>Salamandridae</taxon>
        <taxon>Pleurodelinae</taxon>
        <taxon>Pleurodeles</taxon>
    </lineage>
</organism>
<feature type="disulfide bond" evidence="2">
    <location>
        <begin position="473"/>
        <end position="488"/>
    </location>
</feature>
<dbReference type="SMART" id="SM00192">
    <property type="entry name" value="LDLa"/>
    <property type="match status" value="3"/>
</dbReference>
<feature type="domain" description="MAM" evidence="5">
    <location>
        <begin position="471"/>
        <end position="651"/>
    </location>
</feature>
<dbReference type="CDD" id="cd00112">
    <property type="entry name" value="LDLa"/>
    <property type="match status" value="1"/>
</dbReference>
<comment type="caution">
    <text evidence="6">The sequence shown here is derived from an EMBL/GenBank/DDBJ whole genome shotgun (WGS) entry which is preliminary data.</text>
</comment>
<evidence type="ECO:0000256" key="4">
    <source>
        <dbReference type="SAM" id="SignalP"/>
    </source>
</evidence>
<dbReference type="InterPro" id="IPR000998">
    <property type="entry name" value="MAM_dom"/>
</dbReference>
<keyword evidence="7" id="KW-1185">Reference proteome</keyword>
<keyword evidence="3" id="KW-0472">Membrane</keyword>
<sequence>MAAVPLLCLLLAHLCAQQVSSTSGCTIPQEKKCNFVCDCWNCADEDACGYRTNKVPFTCDFEEDTCGWQDVSTSAYRWIRDRGGFSMYGTGPVADHTLGTASGWYMAAEAHRGKSPATAKLRSPTLRDAAATCEVRVHYHMWDGGSKEVPEKSLSVKISDLNQTYEVWQSPKRSVYAWREIVFFTGRISGEFEITLSSTRNFSNRADLAIDDISFQHCALPQPQRVCPQDWFQCTEGSCVEPDRVCDGTADCGSSADEADCTSYKVCHFENTFCMWTEAASDLGWSRTNEIGPPRDHTSNSPEGYFIYATNNKTDGKAVTAMLTSPTFNATNDGTCFLVLYYFMSGSDSNILNIYYNMSSEGSLVMESEHEGEMGDHWFRDRVVFNVTQGTFQIVIEGIVEMGGIALDDLIISPGCRPSDGNLTDGTVSPPPATTITTTMAASNTASKVPNASNKKILFRCTNGKILAEHQVCNFEDDCGDGTDEKTCNKGQLTWATNIKTNYFDWKDHSVGRLKWAKPKINTPPNNENTSFVEEPYMILQGAGGQMLTPAKMRTAALPPSGAACTMTLSYYLKDGHAGVLSASVVDSTFGTHQVVWYVQGEHSTNWTQVSVPLGERLYPYQVMILGWAHLHEDKEPSAGVKNIQFVDCELNTTNARTDISCNFETDLCGWYQDQRDDFEWALGLSSQDPVSSNRPNFDHTTGNGTFLYADTSSGLHRGTRTRLLTYPQKPAPAAEKQCLSLWYHMYGPHTGMLNLKIRHGEHETLLWTQTGTHGNAWHLGYQTLNHNGEEYQLIFDAVLGGSLGNIAIDDITVRSGHCVAQVHCSFEEGLCGYSNETNHLWVRQSNFSGITRGGPSIDHTTETIIGQYMIVDTSKVAMASGTSFLMRSEVHEPLYGDGCLGLWYYVSGRNAGILNIYVEQEKTRKQVLRISDIPGGTWHYNNISIQADIHWTVAIEAVGAGADLSFIAVDDIQLSRKSCPKPGTCDFERDSCGWSTMKNGRRERHDWDWSSGATQGGYRSPNADHTLGTKEGHYIFFDTDRLNAGDTSAWLVSEQLSATTDSCLRFWYRTDSEDELYPGELRVKTSSSAGQLTLWGIQGHRTTGWQEGTITVTSSVDFQVVFEAAKGVLGASGPVALDDIEYVMGESCDTVKKEEEKPKGKKDNTAAIVFGVIGGTIFLVVAAILLLRWVRKRQQAQLSEDFGHVDGVAGFNNLTFEEDTVNFGEQ</sequence>
<dbReference type="SUPFAM" id="SSF57424">
    <property type="entry name" value="LDL receptor-like module"/>
    <property type="match status" value="2"/>
</dbReference>
<dbReference type="SMART" id="SM00137">
    <property type="entry name" value="MAM"/>
    <property type="match status" value="5"/>
</dbReference>
<proteinExistence type="predicted"/>
<feature type="domain" description="MAM" evidence="5">
    <location>
        <begin position="823"/>
        <end position="982"/>
    </location>
</feature>
<feature type="domain" description="MAM" evidence="5">
    <location>
        <begin position="660"/>
        <end position="821"/>
    </location>
</feature>
<dbReference type="PROSITE" id="PS01209">
    <property type="entry name" value="LDLRA_1"/>
    <property type="match status" value="1"/>
</dbReference>
<feature type="disulfide bond" evidence="2">
    <location>
        <begin position="227"/>
        <end position="239"/>
    </location>
</feature>
<dbReference type="AlphaFoldDB" id="A0AAV7R088"/>
<feature type="signal peptide" evidence="4">
    <location>
        <begin position="1"/>
        <end position="21"/>
    </location>
</feature>
<dbReference type="PRINTS" id="PR00261">
    <property type="entry name" value="LDLRECEPTOR"/>
</dbReference>
<evidence type="ECO:0000313" key="7">
    <source>
        <dbReference type="Proteomes" id="UP001066276"/>
    </source>
</evidence>
<evidence type="ECO:0000256" key="3">
    <source>
        <dbReference type="SAM" id="Phobius"/>
    </source>
</evidence>
<keyword evidence="3" id="KW-1133">Transmembrane helix</keyword>
<dbReference type="Pfam" id="PF00629">
    <property type="entry name" value="MAM"/>
    <property type="match status" value="6"/>
</dbReference>
<dbReference type="InterPro" id="IPR023415">
    <property type="entry name" value="LDLR_class-A_CS"/>
</dbReference>
<feature type="disulfide bond" evidence="2">
    <location>
        <begin position="461"/>
        <end position="479"/>
    </location>
</feature>
<dbReference type="InterPro" id="IPR013320">
    <property type="entry name" value="ConA-like_dom_sf"/>
</dbReference>
<dbReference type="GO" id="GO:0016020">
    <property type="term" value="C:membrane"/>
    <property type="evidence" value="ECO:0007669"/>
    <property type="project" value="InterPro"/>
</dbReference>
<dbReference type="Gene3D" id="4.10.400.10">
    <property type="entry name" value="Low-density Lipoprotein Receptor"/>
    <property type="match status" value="1"/>
</dbReference>
<dbReference type="SUPFAM" id="SSF49899">
    <property type="entry name" value="Concanavalin A-like lectins/glucanases"/>
    <property type="match status" value="6"/>
</dbReference>
<dbReference type="CDD" id="cd06263">
    <property type="entry name" value="MAM"/>
    <property type="match status" value="5"/>
</dbReference>
<feature type="domain" description="MAM" evidence="5">
    <location>
        <begin position="57"/>
        <end position="220"/>
    </location>
</feature>
<dbReference type="PRINTS" id="PR00020">
    <property type="entry name" value="MAMDOMAIN"/>
</dbReference>
<feature type="domain" description="MAM" evidence="5">
    <location>
        <begin position="984"/>
        <end position="1151"/>
    </location>
</feature>
<feature type="domain" description="MAM" evidence="5">
    <location>
        <begin position="265"/>
        <end position="418"/>
    </location>
</feature>
<dbReference type="Pfam" id="PF00057">
    <property type="entry name" value="Ldl_recept_a"/>
    <property type="match status" value="1"/>
</dbReference>
<comment type="caution">
    <text evidence="2">Lacks conserved residue(s) required for the propagation of feature annotation.</text>
</comment>
<evidence type="ECO:0000259" key="5">
    <source>
        <dbReference type="PROSITE" id="PS50060"/>
    </source>
</evidence>
<keyword evidence="3" id="KW-0812">Transmembrane</keyword>
<dbReference type="Gene3D" id="2.60.120.200">
    <property type="match status" value="6"/>
</dbReference>
<dbReference type="InterPro" id="IPR051560">
    <property type="entry name" value="MAM_domain-containing"/>
</dbReference>
<feature type="transmembrane region" description="Helical" evidence="3">
    <location>
        <begin position="1167"/>
        <end position="1188"/>
    </location>
</feature>
<name>A0AAV7R088_PLEWA</name>
<reference evidence="6" key="1">
    <citation type="journal article" date="2022" name="bioRxiv">
        <title>Sequencing and chromosome-scale assembly of the giantPleurodeles waltlgenome.</title>
        <authorList>
            <person name="Brown T."/>
            <person name="Elewa A."/>
            <person name="Iarovenko S."/>
            <person name="Subramanian E."/>
            <person name="Araus A.J."/>
            <person name="Petzold A."/>
            <person name="Susuki M."/>
            <person name="Suzuki K.-i.T."/>
            <person name="Hayashi T."/>
            <person name="Toyoda A."/>
            <person name="Oliveira C."/>
            <person name="Osipova E."/>
            <person name="Leigh N.D."/>
            <person name="Simon A."/>
            <person name="Yun M.H."/>
        </authorList>
    </citation>
    <scope>NUCLEOTIDE SEQUENCE</scope>
    <source>
        <strain evidence="6">20211129_DDA</strain>
        <tissue evidence="6">Liver</tissue>
    </source>
</reference>
<dbReference type="InterPro" id="IPR036055">
    <property type="entry name" value="LDL_receptor-like_sf"/>
</dbReference>
<keyword evidence="4" id="KW-0732">Signal</keyword>
<evidence type="ECO:0000256" key="2">
    <source>
        <dbReference type="PROSITE-ProRule" id="PRU00124"/>
    </source>
</evidence>